<reference evidence="1" key="1">
    <citation type="submission" date="2020-08" db="EMBL/GenBank/DDBJ databases">
        <title>Genome public.</title>
        <authorList>
            <person name="Liu C."/>
            <person name="Sun Q."/>
        </authorList>
    </citation>
    <scope>NUCLEOTIDE SEQUENCE</scope>
    <source>
        <strain evidence="1">NSJ-44</strain>
    </source>
</reference>
<evidence type="ECO:0000313" key="1">
    <source>
        <dbReference type="EMBL" id="MBC8528260.1"/>
    </source>
</evidence>
<protein>
    <submittedName>
        <fullName evidence="1">Pentapeptide repeat-containing protein</fullName>
    </submittedName>
</protein>
<name>A0A926HM57_9FIRM</name>
<gene>
    <name evidence="1" type="ORF">H8699_02250</name>
</gene>
<dbReference type="EMBL" id="JACRSO010000001">
    <property type="protein sequence ID" value="MBC8528260.1"/>
    <property type="molecule type" value="Genomic_DNA"/>
</dbReference>
<evidence type="ECO:0000313" key="2">
    <source>
        <dbReference type="Proteomes" id="UP000654279"/>
    </source>
</evidence>
<dbReference type="SUPFAM" id="SSF141571">
    <property type="entry name" value="Pentapeptide repeat-like"/>
    <property type="match status" value="1"/>
</dbReference>
<dbReference type="Pfam" id="PF00805">
    <property type="entry name" value="Pentapeptide"/>
    <property type="match status" value="1"/>
</dbReference>
<dbReference type="Proteomes" id="UP000654279">
    <property type="component" value="Unassembled WGS sequence"/>
</dbReference>
<dbReference type="Gene3D" id="2.160.20.80">
    <property type="entry name" value="E3 ubiquitin-protein ligase SopA"/>
    <property type="match status" value="1"/>
</dbReference>
<proteinExistence type="predicted"/>
<dbReference type="InterPro" id="IPR001646">
    <property type="entry name" value="5peptide_repeat"/>
</dbReference>
<accession>A0A926HM57</accession>
<organism evidence="1 2">
    <name type="scientific">Luoshenia tenuis</name>
    <dbReference type="NCBI Taxonomy" id="2763654"/>
    <lineage>
        <taxon>Bacteria</taxon>
        <taxon>Bacillati</taxon>
        <taxon>Bacillota</taxon>
        <taxon>Clostridia</taxon>
        <taxon>Christensenellales</taxon>
        <taxon>Christensenellaceae</taxon>
        <taxon>Luoshenia</taxon>
    </lineage>
</organism>
<keyword evidence="2" id="KW-1185">Reference proteome</keyword>
<dbReference type="AlphaFoldDB" id="A0A926HM57"/>
<sequence>MKRLTQEQLNSMIAAHAKWLAEDSDGARLDLSDCDMRGADMRWADMCLADMRGADMRWADMCLADMRGADMCGANIDYSVWPLWCGSLGVKVDKRLAAQLAYHFCRLICDDPEVKTAQRAIAGLANQFHRVNECGRINCND</sequence>
<comment type="caution">
    <text evidence="1">The sequence shown here is derived from an EMBL/GenBank/DDBJ whole genome shotgun (WGS) entry which is preliminary data.</text>
</comment>